<sequence length="292" mass="31376">MTNLELKAARARRVEDALDLAGEEQEKRRCPSSAGGRRPSPEEYRARLPEARVVYCSATGASEPRNMGYMVRLGLWGDGTCFPRFLDFLGALDKGGVGALELVAMDMKARGMFVCRTLSYKGAEFEVIEAPLEEKMTDCFSLPPWAPQGVASLVLLSLPPAGLLPRASSACSPLSASLSPRFARSFSSLSSRHRVLSGCLQLSSCSPDLTHSTFRSCSRLLLAARSSPLLSAASRPSCLAAVLLPPILAASPLVLVATVYPPGSFDRKGPAAVSLLPQLPIPSFRFLLCRNY</sequence>
<dbReference type="PANTHER" id="PTHR12706:SF13">
    <property type="entry name" value="PROTEIN FORGETTER 1"/>
    <property type="match status" value="1"/>
</dbReference>
<reference evidence="3 4" key="1">
    <citation type="journal article" date="2022" name="Nat. Plants">
        <title>Genomes of leafy and leafless Platanthera orchids illuminate the evolution of mycoheterotrophy.</title>
        <authorList>
            <person name="Li M.H."/>
            <person name="Liu K.W."/>
            <person name="Li Z."/>
            <person name="Lu H.C."/>
            <person name="Ye Q.L."/>
            <person name="Zhang D."/>
            <person name="Wang J.Y."/>
            <person name="Li Y.F."/>
            <person name="Zhong Z.M."/>
            <person name="Liu X."/>
            <person name="Yu X."/>
            <person name="Liu D.K."/>
            <person name="Tu X.D."/>
            <person name="Liu B."/>
            <person name="Hao Y."/>
            <person name="Liao X.Y."/>
            <person name="Jiang Y.T."/>
            <person name="Sun W.H."/>
            <person name="Chen J."/>
            <person name="Chen Y.Q."/>
            <person name="Ai Y."/>
            <person name="Zhai J.W."/>
            <person name="Wu S.S."/>
            <person name="Zhou Z."/>
            <person name="Hsiao Y.Y."/>
            <person name="Wu W.L."/>
            <person name="Chen Y.Y."/>
            <person name="Lin Y.F."/>
            <person name="Hsu J.L."/>
            <person name="Li C.Y."/>
            <person name="Wang Z.W."/>
            <person name="Zhao X."/>
            <person name="Zhong W.Y."/>
            <person name="Ma X.K."/>
            <person name="Ma L."/>
            <person name="Huang J."/>
            <person name="Chen G.Z."/>
            <person name="Huang M.Z."/>
            <person name="Huang L."/>
            <person name="Peng D.H."/>
            <person name="Luo Y.B."/>
            <person name="Zou S.Q."/>
            <person name="Chen S.P."/>
            <person name="Lan S."/>
            <person name="Tsai W.C."/>
            <person name="Van de Peer Y."/>
            <person name="Liu Z.J."/>
        </authorList>
    </citation>
    <scope>NUCLEOTIDE SEQUENCE [LARGE SCALE GENOMIC DNA]</scope>
    <source>
        <strain evidence="3">Lor288</strain>
    </source>
</reference>
<dbReference type="Proteomes" id="UP001412067">
    <property type="component" value="Unassembled WGS sequence"/>
</dbReference>
<protein>
    <recommendedName>
        <fullName evidence="2">Strawberry notch AAA domain-containing protein</fullName>
    </recommendedName>
</protein>
<dbReference type="Pfam" id="PF13872">
    <property type="entry name" value="AAA_34"/>
    <property type="match status" value="1"/>
</dbReference>
<dbReference type="PANTHER" id="PTHR12706">
    <property type="entry name" value="STRAWBERRY NOTCH-RELATED"/>
    <property type="match status" value="1"/>
</dbReference>
<keyword evidence="4" id="KW-1185">Reference proteome</keyword>
<evidence type="ECO:0000256" key="1">
    <source>
        <dbReference type="SAM" id="MobiDB-lite"/>
    </source>
</evidence>
<evidence type="ECO:0000313" key="3">
    <source>
        <dbReference type="EMBL" id="KAK8967198.1"/>
    </source>
</evidence>
<feature type="domain" description="Strawberry notch AAA" evidence="2">
    <location>
        <begin position="45"/>
        <end position="140"/>
    </location>
</feature>
<organism evidence="3 4">
    <name type="scientific">Platanthera guangdongensis</name>
    <dbReference type="NCBI Taxonomy" id="2320717"/>
    <lineage>
        <taxon>Eukaryota</taxon>
        <taxon>Viridiplantae</taxon>
        <taxon>Streptophyta</taxon>
        <taxon>Embryophyta</taxon>
        <taxon>Tracheophyta</taxon>
        <taxon>Spermatophyta</taxon>
        <taxon>Magnoliopsida</taxon>
        <taxon>Liliopsida</taxon>
        <taxon>Asparagales</taxon>
        <taxon>Orchidaceae</taxon>
        <taxon>Orchidoideae</taxon>
        <taxon>Orchideae</taxon>
        <taxon>Orchidinae</taxon>
        <taxon>Platanthera</taxon>
    </lineage>
</organism>
<proteinExistence type="predicted"/>
<dbReference type="InterPro" id="IPR026741">
    <property type="entry name" value="SNO"/>
</dbReference>
<gene>
    <name evidence="3" type="ORF">KSP40_PGU005882</name>
</gene>
<accession>A0ABR2MSR6</accession>
<comment type="caution">
    <text evidence="3">The sequence shown here is derived from an EMBL/GenBank/DDBJ whole genome shotgun (WGS) entry which is preliminary data.</text>
</comment>
<evidence type="ECO:0000313" key="4">
    <source>
        <dbReference type="Proteomes" id="UP001412067"/>
    </source>
</evidence>
<dbReference type="InterPro" id="IPR039187">
    <property type="entry name" value="SNO_AAA"/>
</dbReference>
<feature type="region of interest" description="Disordered" evidence="1">
    <location>
        <begin position="19"/>
        <end position="43"/>
    </location>
</feature>
<evidence type="ECO:0000259" key="2">
    <source>
        <dbReference type="Pfam" id="PF13872"/>
    </source>
</evidence>
<name>A0ABR2MSR6_9ASPA</name>
<dbReference type="EMBL" id="JBBWWR010000005">
    <property type="protein sequence ID" value="KAK8967198.1"/>
    <property type="molecule type" value="Genomic_DNA"/>
</dbReference>